<organism evidence="1 2">
    <name type="scientific">Populus trichocarpa</name>
    <name type="common">Western balsam poplar</name>
    <name type="synonym">Populus balsamifera subsp. trichocarpa</name>
    <dbReference type="NCBI Taxonomy" id="3694"/>
    <lineage>
        <taxon>Eukaryota</taxon>
        <taxon>Viridiplantae</taxon>
        <taxon>Streptophyta</taxon>
        <taxon>Embryophyta</taxon>
        <taxon>Tracheophyta</taxon>
        <taxon>Spermatophyta</taxon>
        <taxon>Magnoliopsida</taxon>
        <taxon>eudicotyledons</taxon>
        <taxon>Gunneridae</taxon>
        <taxon>Pentapetalae</taxon>
        <taxon>rosids</taxon>
        <taxon>fabids</taxon>
        <taxon>Malpighiales</taxon>
        <taxon>Salicaceae</taxon>
        <taxon>Saliceae</taxon>
        <taxon>Populus</taxon>
    </lineage>
</organism>
<accession>A0A2K1WT06</accession>
<dbReference type="EMBL" id="CM009308">
    <property type="protein sequence ID" value="PNS91656.1"/>
    <property type="molecule type" value="Genomic_DNA"/>
</dbReference>
<protein>
    <submittedName>
        <fullName evidence="1">Uncharacterized protein</fullName>
    </submittedName>
</protein>
<proteinExistence type="predicted"/>
<evidence type="ECO:0000313" key="1">
    <source>
        <dbReference type="EMBL" id="PNS91656.1"/>
    </source>
</evidence>
<reference evidence="1 2" key="1">
    <citation type="journal article" date="2006" name="Science">
        <title>The genome of black cottonwood, Populus trichocarpa (Torr. &amp; Gray).</title>
        <authorList>
            <person name="Tuskan G.A."/>
            <person name="Difazio S."/>
            <person name="Jansson S."/>
            <person name="Bohlmann J."/>
            <person name="Grigoriev I."/>
            <person name="Hellsten U."/>
            <person name="Putnam N."/>
            <person name="Ralph S."/>
            <person name="Rombauts S."/>
            <person name="Salamov A."/>
            <person name="Schein J."/>
            <person name="Sterck L."/>
            <person name="Aerts A."/>
            <person name="Bhalerao R.R."/>
            <person name="Bhalerao R.P."/>
            <person name="Blaudez D."/>
            <person name="Boerjan W."/>
            <person name="Brun A."/>
            <person name="Brunner A."/>
            <person name="Busov V."/>
            <person name="Campbell M."/>
            <person name="Carlson J."/>
            <person name="Chalot M."/>
            <person name="Chapman J."/>
            <person name="Chen G.L."/>
            <person name="Cooper D."/>
            <person name="Coutinho P.M."/>
            <person name="Couturier J."/>
            <person name="Covert S."/>
            <person name="Cronk Q."/>
            <person name="Cunningham R."/>
            <person name="Davis J."/>
            <person name="Degroeve S."/>
            <person name="Dejardin A."/>
            <person name="Depamphilis C."/>
            <person name="Detter J."/>
            <person name="Dirks B."/>
            <person name="Dubchak I."/>
            <person name="Duplessis S."/>
            <person name="Ehlting J."/>
            <person name="Ellis B."/>
            <person name="Gendler K."/>
            <person name="Goodstein D."/>
            <person name="Gribskov M."/>
            <person name="Grimwood J."/>
            <person name="Groover A."/>
            <person name="Gunter L."/>
            <person name="Hamberger B."/>
            <person name="Heinze B."/>
            <person name="Helariutta Y."/>
            <person name="Henrissat B."/>
            <person name="Holligan D."/>
            <person name="Holt R."/>
            <person name="Huang W."/>
            <person name="Islam-Faridi N."/>
            <person name="Jones S."/>
            <person name="Jones-Rhoades M."/>
            <person name="Jorgensen R."/>
            <person name="Joshi C."/>
            <person name="Kangasjarvi J."/>
            <person name="Karlsson J."/>
            <person name="Kelleher C."/>
            <person name="Kirkpatrick R."/>
            <person name="Kirst M."/>
            <person name="Kohler A."/>
            <person name="Kalluri U."/>
            <person name="Larimer F."/>
            <person name="Leebens-Mack J."/>
            <person name="Leple J.C."/>
            <person name="Locascio P."/>
            <person name="Lou Y."/>
            <person name="Lucas S."/>
            <person name="Martin F."/>
            <person name="Montanini B."/>
            <person name="Napoli C."/>
            <person name="Nelson D.R."/>
            <person name="Nelson C."/>
            <person name="Nieminen K."/>
            <person name="Nilsson O."/>
            <person name="Pereda V."/>
            <person name="Peter G."/>
            <person name="Philippe R."/>
            <person name="Pilate G."/>
            <person name="Poliakov A."/>
            <person name="Razumovskaya J."/>
            <person name="Richardson P."/>
            <person name="Rinaldi C."/>
            <person name="Ritland K."/>
            <person name="Rouze P."/>
            <person name="Ryaboy D."/>
            <person name="Schmutz J."/>
            <person name="Schrader J."/>
            <person name="Segerman B."/>
            <person name="Shin H."/>
            <person name="Siddiqui A."/>
            <person name="Sterky F."/>
            <person name="Terry A."/>
            <person name="Tsai C.J."/>
            <person name="Uberbacher E."/>
            <person name="Unneberg P."/>
            <person name="Vahala J."/>
            <person name="Wall K."/>
            <person name="Wessler S."/>
            <person name="Yang G."/>
            <person name="Yin T."/>
            <person name="Douglas C."/>
            <person name="Marra M."/>
            <person name="Sandberg G."/>
            <person name="Van de Peer Y."/>
            <person name="Rokhsar D."/>
        </authorList>
    </citation>
    <scope>NUCLEOTIDE SEQUENCE [LARGE SCALE GENOMIC DNA]</scope>
    <source>
        <strain evidence="2">cv. Nisqually</strain>
    </source>
</reference>
<keyword evidence="2" id="KW-1185">Reference proteome</keyword>
<sequence>MYANFLIKVYICKHESHKVYSSIMYTNIIYYEKVPRFKPNGIVTAFHGVAQETYKYLYTRPKFCEKISL</sequence>
<gene>
    <name evidence="1" type="ORF">POPTR_019G120100</name>
</gene>
<name>A0A2K1WT06_POPTR</name>
<dbReference type="AlphaFoldDB" id="A0A2K1WT06"/>
<dbReference type="InParanoid" id="A0A2K1WT06"/>
<evidence type="ECO:0000313" key="2">
    <source>
        <dbReference type="Proteomes" id="UP000006729"/>
    </source>
</evidence>
<dbReference type="Proteomes" id="UP000006729">
    <property type="component" value="Chromosome 19"/>
</dbReference>